<dbReference type="EMBL" id="CP119934">
    <property type="protein sequence ID" value="WFD01605.1"/>
    <property type="molecule type" value="Genomic_DNA"/>
</dbReference>
<evidence type="ECO:0000256" key="4">
    <source>
        <dbReference type="ARBA" id="ARBA00023163"/>
    </source>
</evidence>
<evidence type="ECO:0000313" key="11">
    <source>
        <dbReference type="Proteomes" id="UP001214603"/>
    </source>
</evidence>
<accession>A0AAF0DXW3</accession>
<feature type="compositionally biased region" description="Acidic residues" evidence="8">
    <location>
        <begin position="724"/>
        <end position="734"/>
    </location>
</feature>
<evidence type="ECO:0000256" key="7">
    <source>
        <dbReference type="RuleBase" id="RU361124"/>
    </source>
</evidence>
<feature type="compositionally biased region" description="Low complexity" evidence="8">
    <location>
        <begin position="826"/>
        <end position="853"/>
    </location>
</feature>
<proteinExistence type="inferred from homology"/>
<evidence type="ECO:0000313" key="10">
    <source>
        <dbReference type="EMBL" id="WFD01605.1"/>
    </source>
</evidence>
<keyword evidence="11" id="KW-1185">Reference proteome</keyword>
<organism evidence="10 11">
    <name type="scientific">Malassezia obtusa</name>
    <dbReference type="NCBI Taxonomy" id="76774"/>
    <lineage>
        <taxon>Eukaryota</taxon>
        <taxon>Fungi</taxon>
        <taxon>Dikarya</taxon>
        <taxon>Basidiomycota</taxon>
        <taxon>Ustilaginomycotina</taxon>
        <taxon>Malasseziomycetes</taxon>
        <taxon>Malasseziales</taxon>
        <taxon>Malasseziaceae</taxon>
        <taxon>Malassezia</taxon>
    </lineage>
</organism>
<evidence type="ECO:0000256" key="6">
    <source>
        <dbReference type="ARBA" id="ARBA00025513"/>
    </source>
</evidence>
<sequence>MTSSRMRNKKLSYKQKICIQRGSFLNGAGNALVNGVVPEFESNENQQDSTFGVDSHELTEHHLQAALSSHQLEATQTSTSGATKRAYHIPTPKSVEIFNNKQYNELYPPNSYSDPVTYVRYSDTVENNIRGAPYCLDEDDQGWLDKHNNKARSELEQALKNTKSQQAAAKEQDLISHQPEKYLTITEDEFETVMFVFERATTERHPLLELDFAKVPTLSDLLPEFDETAAAAALAKPELSPYGAESPATDSKSATGKATSKNTSNDNGDADKKWSAENPFRKLSLLKPCARVIYPWWRLRRQARDGKPIVPFLNFDESNDSDPYVCFRRREVKTARKTRKTDTLQLEKLVRLKSELMQATKLFHMVAQREQLKEQQVKQAHECWNQAYRLLEVKHEWGLPSGTKSQDDENLIFGVQPDPTAPVPNVAASAHNAHLLKKKRKAEEAASTPTTLKLRRPKVGEGEPGHPSKPGTTDTASNGIGSALLERVKTVQAYIERETLYHQQSEAGYEDLTDSAFQPPAAPLAQRAFRPIQSDNQDTHFWSNHPFARLGRQPCFRRRVGRGGRVYLDRRPLAVSPAPASVLAWPRNSNGWPSMPWGIDTQRAQLAGQYGSTESSGTQRPMMFASRLKPTLLPTPDFPMDAHAMRDSNAYPLREMLKATRTQTEHPKDASSSTAHQAEVASTSSESTDRTKSSDDLGDGQSTQATDVEQDAMHESKDLYMPGDSDDEPESLEEQVERAQKLAERWRYDEDSGRWAGLGLLGLGGMEGDEEAVLDDFDHRFVRYRMSLLDESNLLKLSTDWTYMRQALAAAEVHPPAAITSVSSGAKNANKAEPAKPAASQDDAAAKAAQRAN</sequence>
<feature type="domain" description="Enhancer of polycomb-like N-terminal" evidence="9">
    <location>
        <begin position="7"/>
        <end position="199"/>
    </location>
</feature>
<dbReference type="GO" id="GO:0035267">
    <property type="term" value="C:NuA4 histone acetyltransferase complex"/>
    <property type="evidence" value="ECO:0007669"/>
    <property type="project" value="InterPro"/>
</dbReference>
<comment type="similarity">
    <text evidence="2 7">Belongs to the enhancer of polycomb family.</text>
</comment>
<dbReference type="InterPro" id="IPR024943">
    <property type="entry name" value="Enhancer_polycomb"/>
</dbReference>
<evidence type="ECO:0000256" key="1">
    <source>
        <dbReference type="ARBA" id="ARBA00004123"/>
    </source>
</evidence>
<protein>
    <recommendedName>
        <fullName evidence="7">Enhancer of polycomb-like protein</fullName>
    </recommendedName>
</protein>
<feature type="region of interest" description="Disordered" evidence="8">
    <location>
        <begin position="435"/>
        <end position="479"/>
    </location>
</feature>
<evidence type="ECO:0000256" key="2">
    <source>
        <dbReference type="ARBA" id="ARBA00008035"/>
    </source>
</evidence>
<comment type="function">
    <text evidence="6">Component of the NuA4 histone acetyltransferase complex which is involved in transcriptional activation of selected genes principally by acetylation of nucleosomal histone H4 and H2A. The NuA4 complex is also involved in DNA repair. Involved in gene silencing by neighboring heterochromatin, blockage of the silencing spreading along the chromosome, and required for cell cycle progression through G2/M.</text>
</comment>
<dbReference type="PANTHER" id="PTHR14898">
    <property type="entry name" value="ENHANCER OF POLYCOMB"/>
    <property type="match status" value="1"/>
</dbReference>
<dbReference type="Proteomes" id="UP001214603">
    <property type="component" value="Chromosome 1"/>
</dbReference>
<feature type="region of interest" description="Disordered" evidence="8">
    <location>
        <begin position="240"/>
        <end position="273"/>
    </location>
</feature>
<evidence type="ECO:0000256" key="8">
    <source>
        <dbReference type="SAM" id="MobiDB-lite"/>
    </source>
</evidence>
<feature type="compositionally biased region" description="Basic and acidic residues" evidence="8">
    <location>
        <begin position="660"/>
        <end position="669"/>
    </location>
</feature>
<dbReference type="AlphaFoldDB" id="A0AAF0DXW3"/>
<comment type="subcellular location">
    <subcellularLocation>
        <location evidence="1 7">Nucleus</location>
    </subcellularLocation>
</comment>
<gene>
    <name evidence="10" type="primary">EPL1</name>
    <name evidence="10" type="ORF">MOBT1_000277</name>
</gene>
<feature type="compositionally biased region" description="Polar residues" evidence="8">
    <location>
        <begin position="470"/>
        <end position="479"/>
    </location>
</feature>
<dbReference type="InterPro" id="IPR019542">
    <property type="entry name" value="Enhancer_polycomb-like_N"/>
</dbReference>
<feature type="region of interest" description="Disordered" evidence="8">
    <location>
        <begin position="660"/>
        <end position="738"/>
    </location>
</feature>
<feature type="compositionally biased region" description="Polar residues" evidence="8">
    <location>
        <begin position="670"/>
        <end position="686"/>
    </location>
</feature>
<reference evidence="10" key="1">
    <citation type="submission" date="2023-03" db="EMBL/GenBank/DDBJ databases">
        <title>Mating type loci evolution in Malassezia.</title>
        <authorList>
            <person name="Coelho M.A."/>
        </authorList>
    </citation>
    <scope>NUCLEOTIDE SEQUENCE</scope>
    <source>
        <strain evidence="10">CBS 7876</strain>
    </source>
</reference>
<dbReference type="GO" id="GO:0005634">
    <property type="term" value="C:nucleus"/>
    <property type="evidence" value="ECO:0007669"/>
    <property type="project" value="UniProtKB-SubCell"/>
</dbReference>
<feature type="compositionally biased region" description="Polar residues" evidence="8">
    <location>
        <begin position="248"/>
        <end position="267"/>
    </location>
</feature>
<keyword evidence="4 7" id="KW-0804">Transcription</keyword>
<keyword evidence="3 7" id="KW-0805">Transcription regulation</keyword>
<name>A0AAF0DXW3_9BASI</name>
<evidence type="ECO:0000256" key="3">
    <source>
        <dbReference type="ARBA" id="ARBA00023015"/>
    </source>
</evidence>
<evidence type="ECO:0000256" key="5">
    <source>
        <dbReference type="ARBA" id="ARBA00023242"/>
    </source>
</evidence>
<feature type="region of interest" description="Disordered" evidence="8">
    <location>
        <begin position="822"/>
        <end position="853"/>
    </location>
</feature>
<keyword evidence="5 7" id="KW-0539">Nucleus</keyword>
<evidence type="ECO:0000259" key="9">
    <source>
        <dbReference type="Pfam" id="PF10513"/>
    </source>
</evidence>
<dbReference type="Pfam" id="PF10513">
    <property type="entry name" value="EPL1"/>
    <property type="match status" value="1"/>
</dbReference>
<dbReference type="GO" id="GO:0006357">
    <property type="term" value="P:regulation of transcription by RNA polymerase II"/>
    <property type="evidence" value="ECO:0007669"/>
    <property type="project" value="InterPro"/>
</dbReference>